<feature type="signal peptide" evidence="1">
    <location>
        <begin position="1"/>
        <end position="21"/>
    </location>
</feature>
<evidence type="ECO:0000256" key="1">
    <source>
        <dbReference type="SAM" id="SignalP"/>
    </source>
</evidence>
<comment type="caution">
    <text evidence="2">The sequence shown here is derived from an EMBL/GenBank/DDBJ whole genome shotgun (WGS) entry which is preliminary data.</text>
</comment>
<evidence type="ECO:0000313" key="2">
    <source>
        <dbReference type="EMBL" id="NER18337.1"/>
    </source>
</evidence>
<accession>A0A6M0CS63</accession>
<dbReference type="Proteomes" id="UP000474296">
    <property type="component" value="Unassembled WGS sequence"/>
</dbReference>
<gene>
    <name evidence="2" type="ORF">GWK10_14035</name>
</gene>
<proteinExistence type="predicted"/>
<dbReference type="AlphaFoldDB" id="A0A6M0CS63"/>
<dbReference type="EMBL" id="JAABOQ010000005">
    <property type="protein sequence ID" value="NER18337.1"/>
    <property type="molecule type" value="Genomic_DNA"/>
</dbReference>
<keyword evidence="3" id="KW-1185">Reference proteome</keyword>
<sequence>MKHLKFVAIVLLSLVCFSCNDDDELTQEQEAQNLLLMFTEIEGLVASVDCTDASEWTFTDYGSKACGGPSGYIAYPTTIDTALFLEKIAAHKTAQRQFNEKWGVISDCSILPQPSTVSCVDGKPVLE</sequence>
<dbReference type="RefSeq" id="WP_164033010.1">
    <property type="nucleotide sequence ID" value="NZ_JAABOQ010000005.1"/>
</dbReference>
<keyword evidence="1" id="KW-0732">Signal</keyword>
<feature type="chain" id="PRO_5027041646" evidence="1">
    <location>
        <begin position="22"/>
        <end position="127"/>
    </location>
</feature>
<protein>
    <submittedName>
        <fullName evidence="2">Uncharacterized protein</fullName>
    </submittedName>
</protein>
<name>A0A6M0CS63_9FLAO</name>
<reference evidence="2 3" key="1">
    <citation type="submission" date="2020-01" db="EMBL/GenBank/DDBJ databases">
        <title>Spongiivirga citrea KCTC 32990T.</title>
        <authorList>
            <person name="Wang G."/>
        </authorList>
    </citation>
    <scope>NUCLEOTIDE SEQUENCE [LARGE SCALE GENOMIC DNA]</scope>
    <source>
        <strain evidence="2 3">KCTC 32990</strain>
    </source>
</reference>
<evidence type="ECO:0000313" key="3">
    <source>
        <dbReference type="Proteomes" id="UP000474296"/>
    </source>
</evidence>
<organism evidence="2 3">
    <name type="scientific">Spongiivirga citrea</name>
    <dbReference type="NCBI Taxonomy" id="1481457"/>
    <lineage>
        <taxon>Bacteria</taxon>
        <taxon>Pseudomonadati</taxon>
        <taxon>Bacteroidota</taxon>
        <taxon>Flavobacteriia</taxon>
        <taxon>Flavobacteriales</taxon>
        <taxon>Flavobacteriaceae</taxon>
        <taxon>Spongiivirga</taxon>
    </lineage>
</organism>